<reference evidence="3" key="1">
    <citation type="submission" date="2023-06" db="EMBL/GenBank/DDBJ databases">
        <title>MT1 and MT2 Draft Genomes of Novel Species.</title>
        <authorList>
            <person name="Venkateswaran K."/>
        </authorList>
    </citation>
    <scope>NUCLEOTIDE SEQUENCE</scope>
    <source>
        <strain evidence="3">IIF3SC-B10</strain>
    </source>
</reference>
<dbReference type="Pfam" id="PF01370">
    <property type="entry name" value="Epimerase"/>
    <property type="match status" value="1"/>
</dbReference>
<dbReference type="Proteomes" id="UP001174209">
    <property type="component" value="Unassembled WGS sequence"/>
</dbReference>
<keyword evidence="4" id="KW-1185">Reference proteome</keyword>
<name>A0ABT8JZQ0_9MICC</name>
<sequence>MRRVLILGGTAWLGRELATQLVDGGDDVTCLARGRSGPPPPGVVFVAADRTAGAAYDAVRTTDWDEVIELSWDIGHVRNALNALAGRATHWTLISSCSVYAPDTEAGADESAVLVQANADDDYAQAKVLCEQSSTAAVGDRLLILRAGLIAGPGDGSDRFGYWVSRCALAGNEDVLAPTLAGRHVQVIDVRDLAAWTLRGGRDGVRGAINAVGNEHTFEDVIAQARSVAGHTGTVVEAAPNWLAEQGVAYWSGPRSLPLWLPDGFEGFSRRSNAAFRAAGGALRSLRGTLRDTLDDERARGLERNRRAGLSRAEEGELLGELRDRPDDGG</sequence>
<evidence type="ECO:0000313" key="4">
    <source>
        <dbReference type="Proteomes" id="UP001174209"/>
    </source>
</evidence>
<dbReference type="InterPro" id="IPR036291">
    <property type="entry name" value="NAD(P)-bd_dom_sf"/>
</dbReference>
<dbReference type="EMBL" id="JAROCG010000001">
    <property type="protein sequence ID" value="MDN4610579.1"/>
    <property type="molecule type" value="Genomic_DNA"/>
</dbReference>
<dbReference type="SUPFAM" id="SSF51735">
    <property type="entry name" value="NAD(P)-binding Rossmann-fold domains"/>
    <property type="match status" value="1"/>
</dbReference>
<proteinExistence type="predicted"/>
<dbReference type="RefSeq" id="WP_301225885.1">
    <property type="nucleotide sequence ID" value="NZ_JAROCG010000001.1"/>
</dbReference>
<dbReference type="PANTHER" id="PTHR43245:SF13">
    <property type="entry name" value="UDP-D-APIOSE_UDP-D-XYLOSE SYNTHASE 2"/>
    <property type="match status" value="1"/>
</dbReference>
<comment type="caution">
    <text evidence="3">The sequence shown here is derived from an EMBL/GenBank/DDBJ whole genome shotgun (WGS) entry which is preliminary data.</text>
</comment>
<feature type="region of interest" description="Disordered" evidence="1">
    <location>
        <begin position="301"/>
        <end position="330"/>
    </location>
</feature>
<evidence type="ECO:0000256" key="1">
    <source>
        <dbReference type="SAM" id="MobiDB-lite"/>
    </source>
</evidence>
<evidence type="ECO:0000259" key="2">
    <source>
        <dbReference type="Pfam" id="PF01370"/>
    </source>
</evidence>
<dbReference type="InterPro" id="IPR001509">
    <property type="entry name" value="Epimerase_deHydtase"/>
</dbReference>
<dbReference type="Gene3D" id="3.40.50.720">
    <property type="entry name" value="NAD(P)-binding Rossmann-like Domain"/>
    <property type="match status" value="1"/>
</dbReference>
<evidence type="ECO:0000313" key="3">
    <source>
        <dbReference type="EMBL" id="MDN4610579.1"/>
    </source>
</evidence>
<organism evidence="3 4">
    <name type="scientific">Arthrobacter burdickii</name>
    <dbReference type="NCBI Taxonomy" id="3035920"/>
    <lineage>
        <taxon>Bacteria</taxon>
        <taxon>Bacillati</taxon>
        <taxon>Actinomycetota</taxon>
        <taxon>Actinomycetes</taxon>
        <taxon>Micrococcales</taxon>
        <taxon>Micrococcaceae</taxon>
        <taxon>Arthrobacter</taxon>
    </lineage>
</organism>
<dbReference type="InterPro" id="IPR050177">
    <property type="entry name" value="Lipid_A_modif_metabolic_enz"/>
</dbReference>
<gene>
    <name evidence="3" type="ORF">P5G52_06815</name>
</gene>
<dbReference type="PANTHER" id="PTHR43245">
    <property type="entry name" value="BIFUNCTIONAL POLYMYXIN RESISTANCE PROTEIN ARNA"/>
    <property type="match status" value="1"/>
</dbReference>
<protein>
    <submittedName>
        <fullName evidence="3">Reductase</fullName>
    </submittedName>
</protein>
<feature type="domain" description="NAD-dependent epimerase/dehydratase" evidence="2">
    <location>
        <begin position="4"/>
        <end position="195"/>
    </location>
</feature>
<accession>A0ABT8JZQ0</accession>